<dbReference type="Pfam" id="PF01541">
    <property type="entry name" value="GIY-YIG"/>
    <property type="match status" value="1"/>
</dbReference>
<comment type="similarity">
    <text evidence="1">Belongs to the UPF0213 family.</text>
</comment>
<dbReference type="AlphaFoldDB" id="A0A059E644"/>
<dbReference type="OrthoDB" id="287318at2"/>
<dbReference type="eggNOG" id="COG2827">
    <property type="taxonomic scope" value="Bacteria"/>
</dbReference>
<organism evidence="3 4">
    <name type="scientific">Hyphomonas atlantica</name>
    <dbReference type="NCBI Taxonomy" id="1280948"/>
    <lineage>
        <taxon>Bacteria</taxon>
        <taxon>Pseudomonadati</taxon>
        <taxon>Pseudomonadota</taxon>
        <taxon>Alphaproteobacteria</taxon>
        <taxon>Hyphomonadales</taxon>
        <taxon>Hyphomonadaceae</taxon>
        <taxon>Hyphomonas</taxon>
    </lineage>
</organism>
<proteinExistence type="inferred from homology"/>
<dbReference type="PANTHER" id="PTHR34477">
    <property type="entry name" value="UPF0213 PROTEIN YHBQ"/>
    <property type="match status" value="1"/>
</dbReference>
<evidence type="ECO:0000313" key="3">
    <source>
        <dbReference type="EMBL" id="KCZ63075.1"/>
    </source>
</evidence>
<dbReference type="InterPro" id="IPR035901">
    <property type="entry name" value="GIY-YIG_endonuc_sf"/>
</dbReference>
<gene>
    <name evidence="3" type="ORF">HY36_15195</name>
</gene>
<evidence type="ECO:0000313" key="4">
    <source>
        <dbReference type="Proteomes" id="UP000024547"/>
    </source>
</evidence>
<dbReference type="Gene3D" id="3.40.1440.10">
    <property type="entry name" value="GIY-YIG endonuclease"/>
    <property type="match status" value="1"/>
</dbReference>
<evidence type="ECO:0000256" key="1">
    <source>
        <dbReference type="ARBA" id="ARBA00007435"/>
    </source>
</evidence>
<dbReference type="CDD" id="cd10448">
    <property type="entry name" value="GIY-YIG_unchar_3"/>
    <property type="match status" value="1"/>
</dbReference>
<name>A0A059E644_9PROT</name>
<dbReference type="PATRIC" id="fig|1280948.3.peg.1272"/>
<dbReference type="InterPro" id="IPR050190">
    <property type="entry name" value="UPF0213_domain"/>
</dbReference>
<dbReference type="SUPFAM" id="SSF82771">
    <property type="entry name" value="GIY-YIG endonuclease"/>
    <property type="match status" value="1"/>
</dbReference>
<comment type="caution">
    <text evidence="3">The sequence shown here is derived from an EMBL/GenBank/DDBJ whole genome shotgun (WGS) entry which is preliminary data.</text>
</comment>
<evidence type="ECO:0000259" key="2">
    <source>
        <dbReference type="PROSITE" id="PS50164"/>
    </source>
</evidence>
<protein>
    <recommendedName>
        <fullName evidence="2">GIY-YIG domain-containing protein</fullName>
    </recommendedName>
</protein>
<feature type="domain" description="GIY-YIG" evidence="2">
    <location>
        <begin position="1"/>
        <end position="78"/>
    </location>
</feature>
<dbReference type="PROSITE" id="PS50164">
    <property type="entry name" value="GIY_YIG"/>
    <property type="match status" value="1"/>
</dbReference>
<accession>A0A059E644</accession>
<dbReference type="Proteomes" id="UP000024547">
    <property type="component" value="Unassembled WGS sequence"/>
</dbReference>
<dbReference type="STRING" id="1280948.HY36_15195"/>
<dbReference type="RefSeq" id="WP_081806059.1">
    <property type="nucleotide sequence ID" value="NZ_AWFH01000007.1"/>
</dbReference>
<keyword evidence="4" id="KW-1185">Reference proteome</keyword>
<dbReference type="InterPro" id="IPR000305">
    <property type="entry name" value="GIY-YIG_endonuc"/>
</dbReference>
<dbReference type="EMBL" id="AWFH01000007">
    <property type="protein sequence ID" value="KCZ63075.1"/>
    <property type="molecule type" value="Genomic_DNA"/>
</dbReference>
<reference evidence="3 4" key="1">
    <citation type="journal article" date="2014" name="Antonie Van Leeuwenhoek">
        <title>Hyphomonas beringensis sp. nov. and Hyphomonas chukchiensis sp. nov., isolated from surface seawater of the Bering Sea and Chukchi Sea.</title>
        <authorList>
            <person name="Li C."/>
            <person name="Lai Q."/>
            <person name="Li G."/>
            <person name="Dong C."/>
            <person name="Wang J."/>
            <person name="Liao Y."/>
            <person name="Shao Z."/>
        </authorList>
    </citation>
    <scope>NUCLEOTIDE SEQUENCE [LARGE SCALE GENOMIC DNA]</scope>
    <source>
        <strain evidence="3 4">22II1-22F38</strain>
    </source>
</reference>
<sequence length="120" mass="14592">MAFYTYIVCNRRNGTLYTGHTDDLMRRCWEHQNRIRPGFASKYHCARLVWFEEHDTRESAFTRERRIKDWRRQWKLNLIEKANPDWRDLYLELLDWTPTPPFHNTAHPGEGRGPAPHRPD</sequence>
<dbReference type="PANTHER" id="PTHR34477:SF5">
    <property type="entry name" value="BSL5627 PROTEIN"/>
    <property type="match status" value="1"/>
</dbReference>